<evidence type="ECO:0000259" key="2">
    <source>
        <dbReference type="Pfam" id="PF05970"/>
    </source>
</evidence>
<gene>
    <name evidence="5" type="ORF">RGQ29_014730</name>
</gene>
<comment type="similarity">
    <text evidence="1">Belongs to the helicase family.</text>
</comment>
<keyword evidence="1" id="KW-0347">Helicase</keyword>
<keyword evidence="1" id="KW-0067">ATP-binding</keyword>
<keyword evidence="1" id="KW-0227">DNA damage</keyword>
<comment type="cofactor">
    <cofactor evidence="1">
        <name>Mg(2+)</name>
        <dbReference type="ChEBI" id="CHEBI:18420"/>
    </cofactor>
</comment>
<dbReference type="InterPro" id="IPR049163">
    <property type="entry name" value="Pif1-like_2B_dom"/>
</dbReference>
<keyword evidence="1" id="KW-0547">Nucleotide-binding</keyword>
<dbReference type="InterPro" id="IPR010285">
    <property type="entry name" value="DNA_helicase_pif1-like_DEAD"/>
</dbReference>
<keyword evidence="6" id="KW-1185">Reference proteome</keyword>
<organism evidence="5 6">
    <name type="scientific">Quercus rubra</name>
    <name type="common">Northern red oak</name>
    <name type="synonym">Quercus borealis</name>
    <dbReference type="NCBI Taxonomy" id="3512"/>
    <lineage>
        <taxon>Eukaryota</taxon>
        <taxon>Viridiplantae</taxon>
        <taxon>Streptophyta</taxon>
        <taxon>Embryophyta</taxon>
        <taxon>Tracheophyta</taxon>
        <taxon>Spermatophyta</taxon>
        <taxon>Magnoliopsida</taxon>
        <taxon>eudicotyledons</taxon>
        <taxon>Gunneridae</taxon>
        <taxon>Pentapetalae</taxon>
        <taxon>rosids</taxon>
        <taxon>fabids</taxon>
        <taxon>Fagales</taxon>
        <taxon>Fagaceae</taxon>
        <taxon>Quercus</taxon>
    </lineage>
</organism>
<name>A0AAN7J3D4_QUERU</name>
<dbReference type="GO" id="GO:0000723">
    <property type="term" value="P:telomere maintenance"/>
    <property type="evidence" value="ECO:0007669"/>
    <property type="project" value="InterPro"/>
</dbReference>
<keyword evidence="1" id="KW-0378">Hydrolase</keyword>
<dbReference type="Pfam" id="PF21530">
    <property type="entry name" value="Pif1_2B_dom"/>
    <property type="match status" value="1"/>
</dbReference>
<dbReference type="Gene3D" id="3.40.50.300">
    <property type="entry name" value="P-loop containing nucleotide triphosphate hydrolases"/>
    <property type="match status" value="1"/>
</dbReference>
<sequence>MCCKDGKISLPNIPICPEFRELICEQTPRGRHFRQYIRFYNNMFAFTSMGVHVDESMALNSRGIYTFRAQGAIYHRIGSLLPHTLLSVRHLQLYIYDTDLEIQRRMSQSVEAHEDIGRLIQRILDMHNPFVEKFRQLSRSPNLHQCKLLIKEQSLNQPQYCLPSASQVVAIIVGGEEVGYLSGREILVQTFGGNLITVQDTARYYDPLQYPILFPFGTYGWDINTRDANRNKICDDALSMIWYGGCLSQQYVVDNYVKIETHKLRWFEHNQDSIRADLYQGLQDAFHEGENDTGNVGHRTILPSSFVGSRRDMIQRFQDAMSLVQKFGKLDLFITMTCNLGWEEIQNELLPTQTAQDRPDLLARVFKLKFEELKDDIVVKGVLGRVIVYVQVFESQKRGLPHAHMLIILDEDDKLHNPEDYDRVVKAKIPCKEEQPQLHKAVLKHMIHGPCGVQNPRSPYMINGRCKKGYPKPFSPETYQGNDSYPVYKRYDTNNPVPLNDRCRIMVDNTWVVPYNPWLLLKYNCHINVEIYCSIKSVKYLYKYVYKGPDRVSMEVRPDPNYDEACWKIFSFPMYRMYPAIFRLQIHLPDRQQVRFRPHEPIANVLERSKKTMLTEFFYMNMIDHDARNYLYREFPEHYCWDYKNKTWTRRSSHKKVVGRIYTVSPFDGEKFNLRVLLNHVKGPTGFDDLLTCLLEARDIRMPSALRRLFATILVFCLPVGVRELWNEFYPYMVEDYPSTSVTTETHRTNKLLNDLEALLLQHGKHITEYDLPISTGECGNNSALPRLIQDELNIPNVDEELTLIEKLNNDQRVAYETIMIVIDRKESMIFFVDGPGGTRKTFLFRTILETLGKAGHIAIATATSGIAATLLPGGRTAHSRFKIPLTPDASSTCSTNKQSDFAELIRRATIIIWDEAPMVLILGGDFRQVLSVVPKGTKAKMIDACIVKSPLWKDVKVLHLKQNMRSINDEEFSEYIQRIGDGNEPYIMDDLIKLPPSIAMQWEVFPSLQEHANDATYMVDRALLTPINDDVEQLNAKIISQFPGDEFTLHSFDEVEGDTQHLYQQEFLNSISPGGLPPHILRLKKGAPIMLLHNIDPKDGLCNAQGQTIPTVGIYLPDHVFSHGQLYVALSRGVSQSTTKLLVQKGRILEEEGVHTRNIVYKDVLFPSS</sequence>
<evidence type="ECO:0000313" key="6">
    <source>
        <dbReference type="Proteomes" id="UP001324115"/>
    </source>
</evidence>
<dbReference type="Pfam" id="PF05970">
    <property type="entry name" value="PIF1"/>
    <property type="match status" value="1"/>
</dbReference>
<dbReference type="Pfam" id="PF14214">
    <property type="entry name" value="Helitron_like_N"/>
    <property type="match status" value="1"/>
</dbReference>
<feature type="domain" description="DNA helicase Pif1-like DEAD-box helicase" evidence="2">
    <location>
        <begin position="807"/>
        <end position="920"/>
    </location>
</feature>
<dbReference type="GO" id="GO:0005524">
    <property type="term" value="F:ATP binding"/>
    <property type="evidence" value="ECO:0007669"/>
    <property type="project" value="UniProtKB-KW"/>
</dbReference>
<dbReference type="SUPFAM" id="SSF52540">
    <property type="entry name" value="P-loop containing nucleoside triphosphate hydrolases"/>
    <property type="match status" value="2"/>
</dbReference>
<dbReference type="PANTHER" id="PTHR10492">
    <property type="match status" value="1"/>
</dbReference>
<comment type="catalytic activity">
    <reaction evidence="1">
        <text>ATP + H2O = ADP + phosphate + H(+)</text>
        <dbReference type="Rhea" id="RHEA:13065"/>
        <dbReference type="ChEBI" id="CHEBI:15377"/>
        <dbReference type="ChEBI" id="CHEBI:15378"/>
        <dbReference type="ChEBI" id="CHEBI:30616"/>
        <dbReference type="ChEBI" id="CHEBI:43474"/>
        <dbReference type="ChEBI" id="CHEBI:456216"/>
        <dbReference type="EC" id="5.6.2.3"/>
    </reaction>
</comment>
<proteinExistence type="inferred from homology"/>
<keyword evidence="1" id="KW-0233">DNA recombination</keyword>
<dbReference type="GO" id="GO:0043139">
    <property type="term" value="F:5'-3' DNA helicase activity"/>
    <property type="evidence" value="ECO:0007669"/>
    <property type="project" value="UniProtKB-EC"/>
</dbReference>
<feature type="domain" description="Helitron helicase-like" evidence="3">
    <location>
        <begin position="241"/>
        <end position="407"/>
    </location>
</feature>
<dbReference type="GO" id="GO:0006281">
    <property type="term" value="P:DNA repair"/>
    <property type="evidence" value="ECO:0007669"/>
    <property type="project" value="UniProtKB-KW"/>
</dbReference>
<reference evidence="5 6" key="1">
    <citation type="journal article" date="2023" name="G3 (Bethesda)">
        <title>A haplotype-resolved chromosome-scale genome for Quercus rubra L. provides insights into the genetics of adaptive traits for red oak species.</title>
        <authorList>
            <person name="Kapoor B."/>
            <person name="Jenkins J."/>
            <person name="Schmutz J."/>
            <person name="Zhebentyayeva T."/>
            <person name="Kuelheim C."/>
            <person name="Coggeshall M."/>
            <person name="Heim C."/>
            <person name="Lasky J.R."/>
            <person name="Leites L."/>
            <person name="Islam-Faridi N."/>
            <person name="Romero-Severson J."/>
            <person name="DeLeo V.L."/>
            <person name="Lucas S.M."/>
            <person name="Lazic D."/>
            <person name="Gailing O."/>
            <person name="Carlson J."/>
            <person name="Staton M."/>
        </authorList>
    </citation>
    <scope>NUCLEOTIDE SEQUENCE [LARGE SCALE GENOMIC DNA]</scope>
    <source>
        <strain evidence="5">Pseudo-F2</strain>
    </source>
</reference>
<evidence type="ECO:0000256" key="1">
    <source>
        <dbReference type="RuleBase" id="RU363044"/>
    </source>
</evidence>
<dbReference type="EMBL" id="JAXUIC010000003">
    <property type="protein sequence ID" value="KAK4596817.1"/>
    <property type="molecule type" value="Genomic_DNA"/>
</dbReference>
<dbReference type="GO" id="GO:0016787">
    <property type="term" value="F:hydrolase activity"/>
    <property type="evidence" value="ECO:0007669"/>
    <property type="project" value="UniProtKB-KW"/>
</dbReference>
<comment type="caution">
    <text evidence="5">The sequence shown here is derived from an EMBL/GenBank/DDBJ whole genome shotgun (WGS) entry which is preliminary data.</text>
</comment>
<dbReference type="PANTHER" id="PTHR10492:SF94">
    <property type="entry name" value="ATP-DEPENDENT DNA HELICASE"/>
    <property type="match status" value="1"/>
</dbReference>
<dbReference type="GO" id="GO:0006310">
    <property type="term" value="P:DNA recombination"/>
    <property type="evidence" value="ECO:0007669"/>
    <property type="project" value="UniProtKB-KW"/>
</dbReference>
<dbReference type="InterPro" id="IPR025476">
    <property type="entry name" value="Helitron_helicase-like"/>
</dbReference>
<keyword evidence="1" id="KW-0234">DNA repair</keyword>
<dbReference type="AlphaFoldDB" id="A0AAN7J3D4"/>
<evidence type="ECO:0000313" key="5">
    <source>
        <dbReference type="EMBL" id="KAK4596817.1"/>
    </source>
</evidence>
<protein>
    <recommendedName>
        <fullName evidence="1">ATP-dependent DNA helicase</fullName>
        <ecNumber evidence="1">5.6.2.3</ecNumber>
    </recommendedName>
</protein>
<dbReference type="Proteomes" id="UP001324115">
    <property type="component" value="Unassembled WGS sequence"/>
</dbReference>
<evidence type="ECO:0000259" key="3">
    <source>
        <dbReference type="Pfam" id="PF14214"/>
    </source>
</evidence>
<feature type="domain" description="DNA helicase Pif1-like 2B" evidence="4">
    <location>
        <begin position="1067"/>
        <end position="1104"/>
    </location>
</feature>
<accession>A0AAN7J3D4</accession>
<dbReference type="InterPro" id="IPR027417">
    <property type="entry name" value="P-loop_NTPase"/>
</dbReference>
<dbReference type="EC" id="5.6.2.3" evidence="1"/>
<evidence type="ECO:0000259" key="4">
    <source>
        <dbReference type="Pfam" id="PF21530"/>
    </source>
</evidence>